<dbReference type="EC" id="4.2.1.33" evidence="6"/>
<comment type="function">
    <text evidence="6">Catalyzes the isomerization between 2-isopropylmalate and 3-isopropylmalate, via the formation of 2-isopropylmaleate.</text>
</comment>
<evidence type="ECO:0000313" key="8">
    <source>
        <dbReference type="EMBL" id="RDI73749.1"/>
    </source>
</evidence>
<dbReference type="UniPathway" id="UPA00048">
    <property type="reaction ID" value="UER00071"/>
</dbReference>
<evidence type="ECO:0000256" key="3">
    <source>
        <dbReference type="ARBA" id="ARBA00023004"/>
    </source>
</evidence>
<keyword evidence="6" id="KW-0432">Leucine biosynthesis</keyword>
<dbReference type="Proteomes" id="UP000254134">
    <property type="component" value="Unassembled WGS sequence"/>
</dbReference>
<evidence type="ECO:0000313" key="9">
    <source>
        <dbReference type="Proteomes" id="UP000254134"/>
    </source>
</evidence>
<dbReference type="InterPro" id="IPR033941">
    <property type="entry name" value="IPMI_cat"/>
</dbReference>
<evidence type="ECO:0000256" key="6">
    <source>
        <dbReference type="HAMAP-Rule" id="MF_01027"/>
    </source>
</evidence>
<comment type="catalytic activity">
    <reaction evidence="6">
        <text>(2R,3S)-3-isopropylmalate = (2S)-2-isopropylmalate</text>
        <dbReference type="Rhea" id="RHEA:32287"/>
        <dbReference type="ChEBI" id="CHEBI:1178"/>
        <dbReference type="ChEBI" id="CHEBI:35121"/>
        <dbReference type="EC" id="4.2.1.33"/>
    </reaction>
</comment>
<dbReference type="OrthoDB" id="9802769at2"/>
<keyword evidence="6" id="KW-0028">Amino-acid biosynthesis</keyword>
<organism evidence="8 9">
    <name type="scientific">Gaiella occulta</name>
    <dbReference type="NCBI Taxonomy" id="1002870"/>
    <lineage>
        <taxon>Bacteria</taxon>
        <taxon>Bacillati</taxon>
        <taxon>Actinomycetota</taxon>
        <taxon>Thermoleophilia</taxon>
        <taxon>Gaiellales</taxon>
        <taxon>Gaiellaceae</taxon>
        <taxon>Gaiella</taxon>
    </lineage>
</organism>
<comment type="cofactor">
    <cofactor evidence="6">
        <name>[4Fe-4S] cluster</name>
        <dbReference type="ChEBI" id="CHEBI:49883"/>
    </cofactor>
    <text evidence="6">Binds 1 [4Fe-4S] cluster per subunit.</text>
</comment>
<keyword evidence="9" id="KW-1185">Reference proteome</keyword>
<evidence type="ECO:0000259" key="7">
    <source>
        <dbReference type="Pfam" id="PF00330"/>
    </source>
</evidence>
<dbReference type="NCBIfam" id="TIGR01343">
    <property type="entry name" value="hacA_fam"/>
    <property type="match status" value="1"/>
</dbReference>
<feature type="binding site" evidence="6">
    <location>
        <position position="359"/>
    </location>
    <ligand>
        <name>[4Fe-4S] cluster</name>
        <dbReference type="ChEBI" id="CHEBI:49883"/>
    </ligand>
</feature>
<keyword evidence="6" id="KW-0100">Branched-chain amino acid biosynthesis</keyword>
<evidence type="ECO:0000256" key="4">
    <source>
        <dbReference type="ARBA" id="ARBA00023014"/>
    </source>
</evidence>
<dbReference type="AlphaFoldDB" id="A0A7M2YVY7"/>
<accession>A0A7M2YVY7</accession>
<dbReference type="InterPro" id="IPR050067">
    <property type="entry name" value="IPM_dehydratase_rel_enz"/>
</dbReference>
<keyword evidence="4 6" id="KW-0411">Iron-sulfur</keyword>
<evidence type="ECO:0000256" key="2">
    <source>
        <dbReference type="ARBA" id="ARBA00022723"/>
    </source>
</evidence>
<sequence length="422" mass="43536">MGRTLAEKILLAHTDADTLAPGDVVMVRCDVVMTNDISGPMAFRAMERMGAARVFDPGKVVIVPDHFVPAKDERSAALQKLLRDWAHEQGVAYYEQGRGGIEHQVLVEEGWVVPGSVIAGGDSHTCTYGALGSFGTGLGSTDIAACLASGAFWQAVPTTIQVELTGTRRPFVTGKDVILAVIGELGVSGGLGSVLEFVGDGAEGLSLDERLAVANMAVEAGAETGLFPADAAVAAYLDGRTTRPWAAEHSDADAQYEGSVLIDLESVPPLVALPHSPGNVVPVSEAKGRAIDQVYIGNCANGTITDLRQAAEMLRGRTVHRRTRLIVVPASQRVYRQALAEGLLDVFAAAGALVSAPSCGACFGGSGGILAAGEAAITTTNRNFRGRMGAGESSVHLANAWVAAAAAVAGEIVDPADLGVAS</sequence>
<dbReference type="InterPro" id="IPR001030">
    <property type="entry name" value="Acoase/IPM_deHydtase_lsu_aba"/>
</dbReference>
<reference evidence="8 9" key="1">
    <citation type="submission" date="2018-07" db="EMBL/GenBank/DDBJ databases">
        <title>High-quality-draft genome sequence of Gaiella occulta.</title>
        <authorList>
            <person name="Severino R."/>
            <person name="Froufe H.J.C."/>
            <person name="Rainey F.A."/>
            <person name="Barroso C."/>
            <person name="Albuquerque L."/>
            <person name="Lobo-Da-Cunha A."/>
            <person name="Da Costa M.S."/>
            <person name="Egas C."/>
        </authorList>
    </citation>
    <scope>NUCLEOTIDE SEQUENCE [LARGE SCALE GENOMIC DNA]</scope>
    <source>
        <strain evidence="8 9">F2-233</strain>
    </source>
</reference>
<dbReference type="InterPro" id="IPR011826">
    <property type="entry name" value="HAcnase/IPMdehydase_lsu_prok"/>
</dbReference>
<dbReference type="Gene3D" id="3.30.499.10">
    <property type="entry name" value="Aconitase, domain 3"/>
    <property type="match status" value="2"/>
</dbReference>
<dbReference type="NCBIfam" id="TIGR02086">
    <property type="entry name" value="IPMI_arch"/>
    <property type="match status" value="1"/>
</dbReference>
<gene>
    <name evidence="6" type="primary">leuC</name>
    <name evidence="8" type="ORF">Gocc_2313</name>
</gene>
<evidence type="ECO:0000256" key="1">
    <source>
        <dbReference type="ARBA" id="ARBA00022485"/>
    </source>
</evidence>
<dbReference type="InterPro" id="IPR006251">
    <property type="entry name" value="Homoacnase/IPMdehydase_lsu"/>
</dbReference>
<comment type="caution">
    <text evidence="8">The sequence shown here is derived from an EMBL/GenBank/DDBJ whole genome shotgun (WGS) entry which is preliminary data.</text>
</comment>
<feature type="binding site" evidence="6">
    <location>
        <position position="299"/>
    </location>
    <ligand>
        <name>[4Fe-4S] cluster</name>
        <dbReference type="ChEBI" id="CHEBI:49883"/>
    </ligand>
</feature>
<proteinExistence type="inferred from homology"/>
<comment type="subunit">
    <text evidence="6">Heterodimer of LeuC and LeuD.</text>
</comment>
<keyword evidence="3 6" id="KW-0408">Iron</keyword>
<keyword evidence="1 6" id="KW-0004">4Fe-4S</keyword>
<keyword evidence="5 6" id="KW-0456">Lyase</keyword>
<dbReference type="GO" id="GO:0009098">
    <property type="term" value="P:L-leucine biosynthetic process"/>
    <property type="evidence" value="ECO:0007669"/>
    <property type="project" value="UniProtKB-UniRule"/>
</dbReference>
<dbReference type="Pfam" id="PF00330">
    <property type="entry name" value="Aconitase"/>
    <property type="match status" value="1"/>
</dbReference>
<comment type="pathway">
    <text evidence="6">Amino-acid biosynthesis; L-leucine biosynthesis; L-leucine from 3-methyl-2-oxobutanoate: step 2/4.</text>
</comment>
<dbReference type="PRINTS" id="PR00415">
    <property type="entry name" value="ACONITASE"/>
</dbReference>
<dbReference type="EMBL" id="QQZY01000006">
    <property type="protein sequence ID" value="RDI73749.1"/>
    <property type="molecule type" value="Genomic_DNA"/>
</dbReference>
<dbReference type="GO" id="GO:0003861">
    <property type="term" value="F:3-isopropylmalate dehydratase activity"/>
    <property type="evidence" value="ECO:0007669"/>
    <property type="project" value="UniProtKB-UniRule"/>
</dbReference>
<dbReference type="RefSeq" id="WP_114796738.1">
    <property type="nucleotide sequence ID" value="NZ_QQZY01000006.1"/>
</dbReference>
<reference evidence="9" key="2">
    <citation type="journal article" date="2019" name="MicrobiologyOpen">
        <title>High-quality draft genome sequence of Gaiella occulta isolated from a 150 meter deep mineral water borehole and comparison with the genome sequences of other deep-branching lineages of the phylum Actinobacteria.</title>
        <authorList>
            <person name="Severino R."/>
            <person name="Froufe H.J.C."/>
            <person name="Barroso C."/>
            <person name="Albuquerque L."/>
            <person name="Lobo-da-Cunha A."/>
            <person name="da Costa M.S."/>
            <person name="Egas C."/>
        </authorList>
    </citation>
    <scope>NUCLEOTIDE SEQUENCE [LARGE SCALE GENOMIC DNA]</scope>
    <source>
        <strain evidence="9">F2-233</strain>
    </source>
</reference>
<dbReference type="CDD" id="cd01583">
    <property type="entry name" value="IPMI"/>
    <property type="match status" value="1"/>
</dbReference>
<dbReference type="SUPFAM" id="SSF53732">
    <property type="entry name" value="Aconitase iron-sulfur domain"/>
    <property type="match status" value="1"/>
</dbReference>
<feature type="domain" description="Aconitase/3-isopropylmalate dehydratase large subunit alpha/beta/alpha" evidence="7">
    <location>
        <begin position="7"/>
        <end position="287"/>
    </location>
</feature>
<evidence type="ECO:0000256" key="5">
    <source>
        <dbReference type="ARBA" id="ARBA00023239"/>
    </source>
</evidence>
<dbReference type="GO" id="GO:0046872">
    <property type="term" value="F:metal ion binding"/>
    <property type="evidence" value="ECO:0007669"/>
    <property type="project" value="UniProtKB-KW"/>
</dbReference>
<dbReference type="NCBIfam" id="NF001614">
    <property type="entry name" value="PRK00402.1"/>
    <property type="match status" value="1"/>
</dbReference>
<comment type="similarity">
    <text evidence="6">Belongs to the aconitase/IPM isomerase family. LeuC type 2 subfamily.</text>
</comment>
<feature type="binding site" evidence="6">
    <location>
        <position position="362"/>
    </location>
    <ligand>
        <name>[4Fe-4S] cluster</name>
        <dbReference type="ChEBI" id="CHEBI:49883"/>
    </ligand>
</feature>
<dbReference type="PANTHER" id="PTHR43822">
    <property type="entry name" value="HOMOACONITASE, MITOCHONDRIAL-RELATED"/>
    <property type="match status" value="1"/>
</dbReference>
<protein>
    <recommendedName>
        <fullName evidence="6">3-isopropylmalate dehydratase large subunit</fullName>
        <ecNumber evidence="6">4.2.1.33</ecNumber>
    </recommendedName>
    <alternativeName>
        <fullName evidence="6">Alpha-IPM isomerase</fullName>
        <shortName evidence="6">IPMI</shortName>
    </alternativeName>
    <alternativeName>
        <fullName evidence="6">Isopropylmalate isomerase</fullName>
    </alternativeName>
</protein>
<keyword evidence="2 6" id="KW-0479">Metal-binding</keyword>
<dbReference type="InterPro" id="IPR036008">
    <property type="entry name" value="Aconitase_4Fe-4S_dom"/>
</dbReference>
<name>A0A7M2YVY7_9ACTN</name>
<dbReference type="GO" id="GO:0051539">
    <property type="term" value="F:4 iron, 4 sulfur cluster binding"/>
    <property type="evidence" value="ECO:0007669"/>
    <property type="project" value="UniProtKB-KW"/>
</dbReference>
<dbReference type="HAMAP" id="MF_01027">
    <property type="entry name" value="LeuC_type2"/>
    <property type="match status" value="1"/>
</dbReference>
<dbReference type="PANTHER" id="PTHR43822:SF2">
    <property type="entry name" value="HOMOACONITASE, MITOCHONDRIAL"/>
    <property type="match status" value="1"/>
</dbReference>
<dbReference type="InterPro" id="IPR015931">
    <property type="entry name" value="Acnase/IPM_dHydase_lsu_aba_1/3"/>
</dbReference>